<dbReference type="EMBL" id="JAMWBK010000002">
    <property type="protein sequence ID" value="KAJ8908279.1"/>
    <property type="molecule type" value="Genomic_DNA"/>
</dbReference>
<protein>
    <submittedName>
        <fullName evidence="1">Uncharacterized protein</fullName>
    </submittedName>
</protein>
<sequence>MGSNESSETKRRKLGKADEIVAVVDDRKLPWEVAASVSAALSMRAIAGVTTQDQTNPSSKMDTLMLPVEDYRKTPEDELVYLKKQVLALKLELLRRTAHDQGSKSIAQPKPNRICPGALRLRNIERWSVDEIPSDDSTEAADWLFSAVLQLIAENSLNGVEKSCAHRDNLALLSEHITNLGETDSPEVRTLICERTVQLAASLADSGLPVLQVPHVVMCCSSLSRCVSGYQGVCKGAMSAAERLFAKLETRKSGSDVLRPQTLDCVERLCGALQVLESMCTSPGFKLERETRALQQRVIALYPLYPLPSLLHMHIIAKLDRAVTDHGDGQEDYEYSLPSTSR</sequence>
<keyword evidence="2" id="KW-1185">Reference proteome</keyword>
<dbReference type="AlphaFoldDB" id="A0AAV8V0K7"/>
<organism evidence="1 2">
    <name type="scientific">Rhodosorus marinus</name>
    <dbReference type="NCBI Taxonomy" id="101924"/>
    <lineage>
        <taxon>Eukaryota</taxon>
        <taxon>Rhodophyta</taxon>
        <taxon>Stylonematophyceae</taxon>
        <taxon>Stylonematales</taxon>
        <taxon>Stylonemataceae</taxon>
        <taxon>Rhodosorus</taxon>
    </lineage>
</organism>
<evidence type="ECO:0000313" key="1">
    <source>
        <dbReference type="EMBL" id="KAJ8908279.1"/>
    </source>
</evidence>
<name>A0AAV8V0K7_9RHOD</name>
<accession>A0AAV8V0K7</accession>
<proteinExistence type="predicted"/>
<gene>
    <name evidence="1" type="ORF">NDN08_008370</name>
</gene>
<dbReference type="Proteomes" id="UP001157974">
    <property type="component" value="Unassembled WGS sequence"/>
</dbReference>
<reference evidence="1 2" key="1">
    <citation type="journal article" date="2023" name="Nat. Commun.">
        <title>Origin of minicircular mitochondrial genomes in red algae.</title>
        <authorList>
            <person name="Lee Y."/>
            <person name="Cho C.H."/>
            <person name="Lee Y.M."/>
            <person name="Park S.I."/>
            <person name="Yang J.H."/>
            <person name="West J.A."/>
            <person name="Bhattacharya D."/>
            <person name="Yoon H.S."/>
        </authorList>
    </citation>
    <scope>NUCLEOTIDE SEQUENCE [LARGE SCALE GENOMIC DNA]</scope>
    <source>
        <strain evidence="1 2">CCMP1338</strain>
        <tissue evidence="1">Whole cell</tissue>
    </source>
</reference>
<comment type="caution">
    <text evidence="1">The sequence shown here is derived from an EMBL/GenBank/DDBJ whole genome shotgun (WGS) entry which is preliminary data.</text>
</comment>
<evidence type="ECO:0000313" key="2">
    <source>
        <dbReference type="Proteomes" id="UP001157974"/>
    </source>
</evidence>